<name>A0A9D1CLC1_9FIRM</name>
<evidence type="ECO:0000256" key="2">
    <source>
        <dbReference type="ARBA" id="ARBA00022980"/>
    </source>
</evidence>
<evidence type="ECO:0000256" key="3">
    <source>
        <dbReference type="ARBA" id="ARBA00023274"/>
    </source>
</evidence>
<dbReference type="HAMAP" id="MF_00358">
    <property type="entry name" value="Ribosomal_bS21"/>
    <property type="match status" value="1"/>
</dbReference>
<keyword evidence="2 5" id="KW-0689">Ribosomal protein</keyword>
<evidence type="ECO:0000313" key="9">
    <source>
        <dbReference type="Proteomes" id="UP000886725"/>
    </source>
</evidence>
<keyword evidence="3 5" id="KW-0687">Ribonucleoprotein</keyword>
<dbReference type="Gene3D" id="1.20.5.1150">
    <property type="entry name" value="Ribosomal protein S8"/>
    <property type="match status" value="1"/>
</dbReference>
<sequence>MSTVVVKNGNLDLALRKFKQKQARDGVPSEVKKREAYSKPGVQRREAKKEGIRNTRKRNRSRRERD</sequence>
<accession>A0A9D1CLC1</accession>
<dbReference type="InterPro" id="IPR038380">
    <property type="entry name" value="Ribosomal_bS21_sf"/>
</dbReference>
<dbReference type="GO" id="GO:0005840">
    <property type="term" value="C:ribosome"/>
    <property type="evidence" value="ECO:0007669"/>
    <property type="project" value="UniProtKB-KW"/>
</dbReference>
<evidence type="ECO:0000256" key="6">
    <source>
        <dbReference type="RuleBase" id="RU000667"/>
    </source>
</evidence>
<evidence type="ECO:0000256" key="7">
    <source>
        <dbReference type="SAM" id="MobiDB-lite"/>
    </source>
</evidence>
<dbReference type="Proteomes" id="UP000886725">
    <property type="component" value="Unassembled WGS sequence"/>
</dbReference>
<comment type="similarity">
    <text evidence="1 5 6">Belongs to the bacterial ribosomal protein bS21 family.</text>
</comment>
<dbReference type="GO" id="GO:0003735">
    <property type="term" value="F:structural constituent of ribosome"/>
    <property type="evidence" value="ECO:0007669"/>
    <property type="project" value="InterPro"/>
</dbReference>
<evidence type="ECO:0000256" key="1">
    <source>
        <dbReference type="ARBA" id="ARBA00006640"/>
    </source>
</evidence>
<dbReference type="Pfam" id="PF01165">
    <property type="entry name" value="Ribosomal_S21"/>
    <property type="match status" value="1"/>
</dbReference>
<organism evidence="8 9">
    <name type="scientific">Candidatus Faecenecus gallistercoris</name>
    <dbReference type="NCBI Taxonomy" id="2840793"/>
    <lineage>
        <taxon>Bacteria</taxon>
        <taxon>Bacillati</taxon>
        <taxon>Bacillota</taxon>
        <taxon>Bacillota incertae sedis</taxon>
        <taxon>Candidatus Faecenecus</taxon>
    </lineage>
</organism>
<feature type="compositionally biased region" description="Basic residues" evidence="7">
    <location>
        <begin position="54"/>
        <end position="66"/>
    </location>
</feature>
<proteinExistence type="inferred from homology"/>
<gene>
    <name evidence="5 8" type="primary">rpsU</name>
    <name evidence="8" type="ORF">IAC85_06675</name>
</gene>
<dbReference type="NCBIfam" id="TIGR00030">
    <property type="entry name" value="S21p"/>
    <property type="match status" value="1"/>
</dbReference>
<protein>
    <recommendedName>
        <fullName evidence="4 5">Small ribosomal subunit protein bS21</fullName>
    </recommendedName>
</protein>
<evidence type="ECO:0000256" key="5">
    <source>
        <dbReference type="HAMAP-Rule" id="MF_00358"/>
    </source>
</evidence>
<dbReference type="GO" id="GO:1990904">
    <property type="term" value="C:ribonucleoprotein complex"/>
    <property type="evidence" value="ECO:0007669"/>
    <property type="project" value="UniProtKB-KW"/>
</dbReference>
<feature type="compositionally biased region" description="Basic and acidic residues" evidence="7">
    <location>
        <begin position="30"/>
        <end position="53"/>
    </location>
</feature>
<reference evidence="8" key="2">
    <citation type="journal article" date="2021" name="PeerJ">
        <title>Extensive microbial diversity within the chicken gut microbiome revealed by metagenomics and culture.</title>
        <authorList>
            <person name="Gilroy R."/>
            <person name="Ravi A."/>
            <person name="Getino M."/>
            <person name="Pursley I."/>
            <person name="Horton D.L."/>
            <person name="Alikhan N.F."/>
            <person name="Baker D."/>
            <person name="Gharbi K."/>
            <person name="Hall N."/>
            <person name="Watson M."/>
            <person name="Adriaenssens E.M."/>
            <person name="Foster-Nyarko E."/>
            <person name="Jarju S."/>
            <person name="Secka A."/>
            <person name="Antonio M."/>
            <person name="Oren A."/>
            <person name="Chaudhuri R.R."/>
            <person name="La Ragione R."/>
            <person name="Hildebrand F."/>
            <person name="Pallen M.J."/>
        </authorList>
    </citation>
    <scope>NUCLEOTIDE SEQUENCE</scope>
    <source>
        <strain evidence="8">CHK165-10780</strain>
    </source>
</reference>
<evidence type="ECO:0000256" key="4">
    <source>
        <dbReference type="ARBA" id="ARBA00035135"/>
    </source>
</evidence>
<dbReference type="InterPro" id="IPR001911">
    <property type="entry name" value="Ribosomal_bS21"/>
</dbReference>
<feature type="region of interest" description="Disordered" evidence="7">
    <location>
        <begin position="20"/>
        <end position="66"/>
    </location>
</feature>
<reference evidence="8" key="1">
    <citation type="submission" date="2020-10" db="EMBL/GenBank/DDBJ databases">
        <authorList>
            <person name="Gilroy R."/>
        </authorList>
    </citation>
    <scope>NUCLEOTIDE SEQUENCE</scope>
    <source>
        <strain evidence="8">CHK165-10780</strain>
    </source>
</reference>
<comment type="caution">
    <text evidence="8">The sequence shown here is derived from an EMBL/GenBank/DDBJ whole genome shotgun (WGS) entry which is preliminary data.</text>
</comment>
<dbReference type="AlphaFoldDB" id="A0A9D1CLC1"/>
<dbReference type="PRINTS" id="PR00976">
    <property type="entry name" value="RIBOSOMALS21"/>
</dbReference>
<dbReference type="EMBL" id="DVFU01000129">
    <property type="protein sequence ID" value="HIQ65403.1"/>
    <property type="molecule type" value="Genomic_DNA"/>
</dbReference>
<evidence type="ECO:0000313" key="8">
    <source>
        <dbReference type="EMBL" id="HIQ65403.1"/>
    </source>
</evidence>
<dbReference type="GO" id="GO:0006412">
    <property type="term" value="P:translation"/>
    <property type="evidence" value="ECO:0007669"/>
    <property type="project" value="UniProtKB-UniRule"/>
</dbReference>